<dbReference type="Proteomes" id="UP001139369">
    <property type="component" value="Unassembled WGS sequence"/>
</dbReference>
<proteinExistence type="predicted"/>
<dbReference type="RefSeq" id="WP_242178915.1">
    <property type="nucleotide sequence ID" value="NZ_JAKQYM010000008.1"/>
</dbReference>
<dbReference type="EMBL" id="JAKQYM010000008">
    <property type="protein sequence ID" value="MCI2229804.1"/>
    <property type="molecule type" value="Genomic_DNA"/>
</dbReference>
<keyword evidence="4" id="KW-1185">Reference proteome</keyword>
<dbReference type="PROSITE" id="PS51257">
    <property type="entry name" value="PROKAR_LIPOPROTEIN"/>
    <property type="match status" value="1"/>
</dbReference>
<protein>
    <submittedName>
        <fullName evidence="3">DUF4136 domain-containing protein</fullName>
    </submittedName>
</protein>
<evidence type="ECO:0000313" key="4">
    <source>
        <dbReference type="Proteomes" id="UP001139369"/>
    </source>
</evidence>
<evidence type="ECO:0000259" key="2">
    <source>
        <dbReference type="Pfam" id="PF13590"/>
    </source>
</evidence>
<dbReference type="AlphaFoldDB" id="A0A9X1VNJ8"/>
<feature type="domain" description="DUF4136" evidence="2">
    <location>
        <begin position="20"/>
        <end position="169"/>
    </location>
</feature>
<feature type="signal peptide" evidence="1">
    <location>
        <begin position="1"/>
        <end position="19"/>
    </location>
</feature>
<feature type="chain" id="PRO_5040973157" evidence="1">
    <location>
        <begin position="20"/>
        <end position="174"/>
    </location>
</feature>
<comment type="caution">
    <text evidence="3">The sequence shown here is derived from an EMBL/GenBank/DDBJ whole genome shotgun (WGS) entry which is preliminary data.</text>
</comment>
<evidence type="ECO:0000256" key="1">
    <source>
        <dbReference type="SAM" id="SignalP"/>
    </source>
</evidence>
<dbReference type="Gene3D" id="3.30.160.670">
    <property type="match status" value="1"/>
</dbReference>
<evidence type="ECO:0000313" key="3">
    <source>
        <dbReference type="EMBL" id="MCI2229804.1"/>
    </source>
</evidence>
<dbReference type="Pfam" id="PF13590">
    <property type="entry name" value="DUF4136"/>
    <property type="match status" value="1"/>
</dbReference>
<gene>
    <name evidence="3" type="ORF">MC378_11555</name>
</gene>
<name>A0A9X1VNJ8_9FLAO</name>
<accession>A0A9X1VNJ8</accession>
<organism evidence="3 4">
    <name type="scientific">Polaribacter marinus</name>
    <dbReference type="NCBI Taxonomy" id="2916838"/>
    <lineage>
        <taxon>Bacteria</taxon>
        <taxon>Pseudomonadati</taxon>
        <taxon>Bacteroidota</taxon>
        <taxon>Flavobacteriia</taxon>
        <taxon>Flavobacteriales</taxon>
        <taxon>Flavobacteriaceae</taxon>
    </lineage>
</organism>
<sequence length="174" mass="19614">MKKAQYFFLLLLMGCSASKVITDYDAKTNFTQFKTYNFYEDVGAGLNELDVKRGVDALIAQMNQLGFKQEETPDFYINFKTKLSQPKVTNTIAIGLGSGGRNGGFGVSGGIPIGGKKIDEELTVEFVDAKTNELFWQAILKSTIKEKRTPEERTLYFNEVIRKILQSYPVKKKE</sequence>
<keyword evidence="1" id="KW-0732">Signal</keyword>
<dbReference type="InterPro" id="IPR025411">
    <property type="entry name" value="DUF4136"/>
</dbReference>
<reference evidence="3" key="1">
    <citation type="submission" date="2022-02" db="EMBL/GenBank/DDBJ databases">
        <title>Polaribacter sp. MSW13, isolated from seawater.</title>
        <authorList>
            <person name="Kristyanto S."/>
            <person name="Jung J."/>
            <person name="Jeon C.O."/>
        </authorList>
    </citation>
    <scope>NUCLEOTIDE SEQUENCE</scope>
    <source>
        <strain evidence="3">MSW13</strain>
    </source>
</reference>